<sequence>MPQLVTVRVERPAGRPVRLWVPVLPIALVLLPVLVLAAGLALVAAVVYRVNVLTALAGGWRVFSALRGTQIDVAHGRTAVLVAIR</sequence>
<protein>
    <submittedName>
        <fullName evidence="2">Uncharacterized protein</fullName>
    </submittedName>
</protein>
<accession>A0A239PCI5</accession>
<dbReference type="RefSeq" id="WP_218824764.1">
    <property type="nucleotide sequence ID" value="NZ_FZPH01000017.1"/>
</dbReference>
<keyword evidence="1" id="KW-0472">Membrane</keyword>
<evidence type="ECO:0000256" key="1">
    <source>
        <dbReference type="SAM" id="Phobius"/>
    </source>
</evidence>
<keyword evidence="1" id="KW-0812">Transmembrane</keyword>
<organism evidence="2 3">
    <name type="scientific">Asanoa hainanensis</name>
    <dbReference type="NCBI Taxonomy" id="560556"/>
    <lineage>
        <taxon>Bacteria</taxon>
        <taxon>Bacillati</taxon>
        <taxon>Actinomycetota</taxon>
        <taxon>Actinomycetes</taxon>
        <taxon>Micromonosporales</taxon>
        <taxon>Micromonosporaceae</taxon>
        <taxon>Asanoa</taxon>
    </lineage>
</organism>
<evidence type="ECO:0000313" key="2">
    <source>
        <dbReference type="EMBL" id="SNT64672.1"/>
    </source>
</evidence>
<dbReference type="Proteomes" id="UP000198362">
    <property type="component" value="Unassembled WGS sequence"/>
</dbReference>
<gene>
    <name evidence="2" type="ORF">SAMN05421812_117184</name>
</gene>
<reference evidence="2 3" key="1">
    <citation type="submission" date="2017-06" db="EMBL/GenBank/DDBJ databases">
        <authorList>
            <person name="Kim H.J."/>
            <person name="Triplett B.A."/>
        </authorList>
    </citation>
    <scope>NUCLEOTIDE SEQUENCE [LARGE SCALE GENOMIC DNA]</scope>
    <source>
        <strain evidence="2 3">CGMCC 4.5593</strain>
    </source>
</reference>
<proteinExistence type="predicted"/>
<name>A0A239PCI5_9ACTN</name>
<keyword evidence="3" id="KW-1185">Reference proteome</keyword>
<dbReference type="AlphaFoldDB" id="A0A239PCI5"/>
<feature type="transmembrane region" description="Helical" evidence="1">
    <location>
        <begin position="20"/>
        <end position="48"/>
    </location>
</feature>
<keyword evidence="1" id="KW-1133">Transmembrane helix</keyword>
<dbReference type="EMBL" id="FZPH01000017">
    <property type="protein sequence ID" value="SNT64672.1"/>
    <property type="molecule type" value="Genomic_DNA"/>
</dbReference>
<evidence type="ECO:0000313" key="3">
    <source>
        <dbReference type="Proteomes" id="UP000198362"/>
    </source>
</evidence>